<dbReference type="Proteomes" id="UP000193244">
    <property type="component" value="Unassembled WGS sequence"/>
</dbReference>
<evidence type="ECO:0000259" key="1">
    <source>
        <dbReference type="Pfam" id="PF17765"/>
    </source>
</evidence>
<evidence type="ECO:0000313" key="3">
    <source>
        <dbReference type="Proteomes" id="UP000193244"/>
    </source>
</evidence>
<dbReference type="InterPro" id="IPR041413">
    <property type="entry name" value="MLTR_LBD"/>
</dbReference>
<dbReference type="EMBL" id="FXAY01000004">
    <property type="protein sequence ID" value="SMG41530.1"/>
    <property type="molecule type" value="Genomic_DNA"/>
</dbReference>
<dbReference type="Pfam" id="PF17765">
    <property type="entry name" value="MLTR_LBD"/>
    <property type="match status" value="1"/>
</dbReference>
<dbReference type="STRING" id="150121.SAMN06296010_2611"/>
<proteinExistence type="predicted"/>
<gene>
    <name evidence="2" type="ORF">SAMN06296010_2611</name>
</gene>
<name>A0A1X7KJT2_9MICO</name>
<dbReference type="AlphaFoldDB" id="A0A1X7KJT2"/>
<dbReference type="PANTHER" id="PTHR35010">
    <property type="entry name" value="BLL4672 PROTEIN-RELATED"/>
    <property type="match status" value="1"/>
</dbReference>
<accession>A0A1X7KJT2</accession>
<reference evidence="3" key="1">
    <citation type="submission" date="2017-04" db="EMBL/GenBank/DDBJ databases">
        <authorList>
            <person name="Varghese N."/>
            <person name="Submissions S."/>
        </authorList>
    </citation>
    <scope>NUCLEOTIDE SEQUENCE [LARGE SCALE GENOMIC DNA]</scope>
    <source>
        <strain evidence="3">VKM Ac-2510</strain>
    </source>
</reference>
<protein>
    <recommendedName>
        <fullName evidence="1">MmyB-like transcription regulator ligand binding domain-containing protein</fullName>
    </recommendedName>
</protein>
<evidence type="ECO:0000313" key="2">
    <source>
        <dbReference type="EMBL" id="SMG41530.1"/>
    </source>
</evidence>
<feature type="domain" description="MmyB-like transcription regulator ligand binding" evidence="1">
    <location>
        <begin position="14"/>
        <end position="174"/>
    </location>
</feature>
<dbReference type="PANTHER" id="PTHR35010:SF2">
    <property type="entry name" value="BLL4672 PROTEIN"/>
    <property type="match status" value="1"/>
</dbReference>
<organism evidence="2 3">
    <name type="scientific">Agreia pratensis</name>
    <dbReference type="NCBI Taxonomy" id="150121"/>
    <lineage>
        <taxon>Bacteria</taxon>
        <taxon>Bacillati</taxon>
        <taxon>Actinomycetota</taxon>
        <taxon>Actinomycetes</taxon>
        <taxon>Micrococcales</taxon>
        <taxon>Microbacteriaceae</taxon>
        <taxon>Agreia</taxon>
    </lineage>
</organism>
<keyword evidence="3" id="KW-1185">Reference proteome</keyword>
<dbReference type="Gene3D" id="3.30.450.180">
    <property type="match status" value="1"/>
</dbReference>
<sequence length="184" mass="20387">MSVMHDDADSARSRAALSDLLASWTSIPAFLCDRLFTVVVSNAAASALSQGFTEGTNLARFAFLGPDVNRDHASWQEASAQMAALLRESLDDHEPDRDFHTIIGELSVHSREFSVAWADESRRATSRGVVHFDHTPAGRITCAYYMLTVPDSEDDVLFIWQPVDDVSRARLDELIESRIVSDSD</sequence>